<dbReference type="PANTHER" id="PTHR28152:SF1">
    <property type="entry name" value="HYDROXYACYL-THIOESTER DEHYDRATASE TYPE 2, MITOCHONDRIAL"/>
    <property type="match status" value="1"/>
</dbReference>
<gene>
    <name evidence="1" type="ORF">METZ01_LOCUS173005</name>
</gene>
<reference evidence="1" key="1">
    <citation type="submission" date="2018-05" db="EMBL/GenBank/DDBJ databases">
        <authorList>
            <person name="Lanie J.A."/>
            <person name="Ng W.-L."/>
            <person name="Kazmierczak K.M."/>
            <person name="Andrzejewski T.M."/>
            <person name="Davidsen T.M."/>
            <person name="Wayne K.J."/>
            <person name="Tettelin H."/>
            <person name="Glass J.I."/>
            <person name="Rusch D."/>
            <person name="Podicherti R."/>
            <person name="Tsui H.-C.T."/>
            <person name="Winkler M.E."/>
        </authorList>
    </citation>
    <scope>NUCLEOTIDE SEQUENCE</scope>
</reference>
<evidence type="ECO:0000313" key="1">
    <source>
        <dbReference type="EMBL" id="SVB20151.1"/>
    </source>
</evidence>
<feature type="non-terminal residue" evidence="1">
    <location>
        <position position="1"/>
    </location>
</feature>
<proteinExistence type="predicted"/>
<organism evidence="1">
    <name type="scientific">marine metagenome</name>
    <dbReference type="NCBI Taxonomy" id="408172"/>
    <lineage>
        <taxon>unclassified sequences</taxon>
        <taxon>metagenomes</taxon>
        <taxon>ecological metagenomes</taxon>
    </lineage>
</organism>
<dbReference type="InterPro" id="IPR052741">
    <property type="entry name" value="Mitochondrial_HTD2"/>
</dbReference>
<sequence>VCVRHEISNLHGLAISEEHDIVYRSHAPADTSPPLSKPAPKNCDFSKSVNPGPVLLFRYSALTFNGHRIHYDRDYVTQEEGYPGLIVHGPLLATLMIKLFADHFPEKQLTKFEFTAMEPVFDLDPFRVCGLNPNKKNAAELWIKNHTGSLCMKGLATISQ</sequence>
<dbReference type="SUPFAM" id="SSF54637">
    <property type="entry name" value="Thioesterase/thiol ester dehydrase-isomerase"/>
    <property type="match status" value="1"/>
</dbReference>
<dbReference type="InterPro" id="IPR029069">
    <property type="entry name" value="HotDog_dom_sf"/>
</dbReference>
<dbReference type="Gene3D" id="3.10.129.10">
    <property type="entry name" value="Hotdog Thioesterase"/>
    <property type="match status" value="1"/>
</dbReference>
<protein>
    <submittedName>
        <fullName evidence="1">Uncharacterized protein</fullName>
    </submittedName>
</protein>
<dbReference type="GO" id="GO:0019171">
    <property type="term" value="F:(3R)-hydroxyacyl-[acyl-carrier-protein] dehydratase activity"/>
    <property type="evidence" value="ECO:0007669"/>
    <property type="project" value="TreeGrafter"/>
</dbReference>
<accession>A0A382C339</accession>
<dbReference type="EMBL" id="UINC01032461">
    <property type="protein sequence ID" value="SVB20151.1"/>
    <property type="molecule type" value="Genomic_DNA"/>
</dbReference>
<dbReference type="AlphaFoldDB" id="A0A382C339"/>
<name>A0A382C339_9ZZZZ</name>
<dbReference type="PANTHER" id="PTHR28152">
    <property type="entry name" value="HYDROXYACYL-THIOESTER DEHYDRATASE TYPE 2, MITOCHONDRIAL"/>
    <property type="match status" value="1"/>
</dbReference>